<dbReference type="InterPro" id="IPR058669">
    <property type="entry name" value="TPR_IPO7/11-like"/>
</dbReference>
<keyword evidence="4" id="KW-0539">Nucleus</keyword>
<feature type="domain" description="Importin N-terminal" evidence="5">
    <location>
        <begin position="81"/>
        <end position="151"/>
    </location>
</feature>
<dbReference type="AlphaFoldDB" id="A0ABD3QMQ0"/>
<dbReference type="SUPFAM" id="SSF48371">
    <property type="entry name" value="ARM repeat"/>
    <property type="match status" value="1"/>
</dbReference>
<reference evidence="6 7" key="1">
    <citation type="journal article" date="2020" name="G3 (Bethesda)">
        <title>Improved Reference Genome for Cyclotella cryptica CCMP332, a Model for Cell Wall Morphogenesis, Salinity Adaptation, and Lipid Production in Diatoms (Bacillariophyta).</title>
        <authorList>
            <person name="Roberts W.R."/>
            <person name="Downey K.M."/>
            <person name="Ruck E.C."/>
            <person name="Traller J.C."/>
            <person name="Alverson A.J."/>
        </authorList>
    </citation>
    <scope>NUCLEOTIDE SEQUENCE [LARGE SCALE GENOMIC DNA]</scope>
    <source>
        <strain evidence="6 7">CCMP332</strain>
    </source>
</reference>
<dbReference type="PANTHER" id="PTHR10997">
    <property type="entry name" value="IMPORTIN-7, 8, 11"/>
    <property type="match status" value="1"/>
</dbReference>
<keyword evidence="3" id="KW-0813">Transport</keyword>
<dbReference type="InterPro" id="IPR001494">
    <property type="entry name" value="Importin-beta_N"/>
</dbReference>
<dbReference type="SMART" id="SM00913">
    <property type="entry name" value="IBN_N"/>
    <property type="match status" value="1"/>
</dbReference>
<keyword evidence="7" id="KW-1185">Reference proteome</keyword>
<dbReference type="Gene3D" id="1.25.10.10">
    <property type="entry name" value="Leucine-rich Repeat Variant"/>
    <property type="match status" value="1"/>
</dbReference>
<evidence type="ECO:0000256" key="1">
    <source>
        <dbReference type="ARBA" id="ARBA00004123"/>
    </source>
</evidence>
<evidence type="ECO:0000256" key="4">
    <source>
        <dbReference type="ARBA" id="ARBA00023242"/>
    </source>
</evidence>
<dbReference type="GO" id="GO:0005634">
    <property type="term" value="C:nucleus"/>
    <property type="evidence" value="ECO:0007669"/>
    <property type="project" value="UniProtKB-SubCell"/>
</dbReference>
<dbReference type="Pfam" id="PF25758">
    <property type="entry name" value="TPR_IPO11"/>
    <property type="match status" value="1"/>
</dbReference>
<evidence type="ECO:0000256" key="3">
    <source>
        <dbReference type="ARBA" id="ARBA00022448"/>
    </source>
</evidence>
<evidence type="ECO:0000313" key="7">
    <source>
        <dbReference type="Proteomes" id="UP001516023"/>
    </source>
</evidence>
<sequence>MMDPSSITTLPPPSQIQSALHCLTATSNPIPSPATIQQAQQALLHWESQHPNEYVVCLLSFLLGSTAAVQDRHHGNEPPTEENDSTLRLAAILALKAAVLRRWKDRGRGKLVRHDDHGKGATTHNVDTESRFLCDDVKHVTRQCLLRLIVSGSIPTREELYRDRGGNGAQQSLAVETLNFHNIIHGTLSHGQVQLLQDRGLQTNAAALLSQIGRMDLPLHFQELIPTLVEGGVKFYQEAIVSAASTASAGAHGDPTVTMIHSPPTTTSPTTMKMLYRTIQYNSMNALEAVLEEMSKRRLLMDKKYRDGIAVRYLGTLVRFGLVPALEGVGDTDYGNNQFHNNRTEDGVFMMQYAIVTSRAVSHLMTSSFSKLVEDPSMVSTVDYTLELIHAFLSHWLPTLLRRDLSATSHDGMGELATIQCTFIMELQKNHSVVFGRYVDPFLRLFYHSFLGIVEENESGALSCSRHISQSLKGFVTIFLAFLAYVPSSSCLGDESKEPPREENGDPSMHTTAPTNVWDNFFTPSLLQSLVRNLFFLFSSHIYSPNSGTLEHEKNDDDEYYWDENPEGFYQWEMLRSSEDDVGCAAQNLFLALMECPRGKEVLLPWFVDLLTNVTGQEMAMRVEAGLEFSSNVETLMAFMPLGCRKGCEEWEREMILQWDVIYTGAGLAGGMLESCPGFDFRSWFDAVLGPGFALLLGCESNGNFLPVIQRRIIWLLSCNAHQLDLTSPYNPLGMLVSILIKHDNQNDVCVRLTAIQAIEALLPQCEEMPALLQSIVEPTIPAVYRLTNDCTEVENRTTCLDLISSLITYVIVSGGTLHSDILNTIATPLSSIWDNAVDQNLLLKRNVLAILSCIASYVGPDQAVVLYPMALPMIDNSFQCEVNVFLVEDAMRLWFVFLRLSKAYDTHIGKLFLHAAKLSKDLEHVVILMKITEHYIILGGDDFLKEYGTTLQTVLVNLIGEVSPRGEAYIALVTETLLRKFPVEGGLLLLHCGVLKKFLDACSLNWSESKESEPDRVIVLYLTAMARIFIASPEMLESAGLFSSESAFGINELIYLYTSKFRIAGNGPHGLLFQKLWAMLLLSFYPPSKAVTCSSVVLTGPNEIFKMFTYVLQNVNSDGCNLLSYEVSCDDEEESYEVDAGAEINEAMRQHVATKDIVISTNFLEYLSLKLAGLPDVLGQDAYQNFLNHIMDPDVVRQMNEVMNQSKI</sequence>
<dbReference type="PANTHER" id="PTHR10997:SF7">
    <property type="entry name" value="IMPORTIN-11"/>
    <property type="match status" value="1"/>
</dbReference>
<dbReference type="InterPro" id="IPR016024">
    <property type="entry name" value="ARM-type_fold"/>
</dbReference>
<evidence type="ECO:0000259" key="5">
    <source>
        <dbReference type="PROSITE" id="PS50166"/>
    </source>
</evidence>
<comment type="subcellular location">
    <subcellularLocation>
        <location evidence="1">Nucleus</location>
    </subcellularLocation>
</comment>
<comment type="caution">
    <text evidence="6">The sequence shown here is derived from an EMBL/GenBank/DDBJ whole genome shotgun (WGS) entry which is preliminary data.</text>
</comment>
<dbReference type="EMBL" id="JABMIG020000025">
    <property type="protein sequence ID" value="KAL3801672.1"/>
    <property type="molecule type" value="Genomic_DNA"/>
</dbReference>
<dbReference type="InterPro" id="IPR011989">
    <property type="entry name" value="ARM-like"/>
</dbReference>
<dbReference type="PROSITE" id="PS50166">
    <property type="entry name" value="IMPORTIN_B_NT"/>
    <property type="match status" value="1"/>
</dbReference>
<proteinExistence type="inferred from homology"/>
<gene>
    <name evidence="6" type="ORF">HJC23_013177</name>
</gene>
<evidence type="ECO:0000256" key="2">
    <source>
        <dbReference type="ARBA" id="ARBA00007991"/>
    </source>
</evidence>
<evidence type="ECO:0000313" key="6">
    <source>
        <dbReference type="EMBL" id="KAL3801672.1"/>
    </source>
</evidence>
<protein>
    <recommendedName>
        <fullName evidence="5">Importin N-terminal domain-containing protein</fullName>
    </recommendedName>
</protein>
<organism evidence="6 7">
    <name type="scientific">Cyclotella cryptica</name>
    <dbReference type="NCBI Taxonomy" id="29204"/>
    <lineage>
        <taxon>Eukaryota</taxon>
        <taxon>Sar</taxon>
        <taxon>Stramenopiles</taxon>
        <taxon>Ochrophyta</taxon>
        <taxon>Bacillariophyta</taxon>
        <taxon>Coscinodiscophyceae</taxon>
        <taxon>Thalassiosirophycidae</taxon>
        <taxon>Stephanodiscales</taxon>
        <taxon>Stephanodiscaceae</taxon>
        <taxon>Cyclotella</taxon>
    </lineage>
</organism>
<name>A0ABD3QMQ0_9STRA</name>
<dbReference type="Proteomes" id="UP001516023">
    <property type="component" value="Unassembled WGS sequence"/>
</dbReference>
<accession>A0ABD3QMQ0</accession>
<comment type="similarity">
    <text evidence="2">Belongs to the importin beta family.</text>
</comment>